<dbReference type="RefSeq" id="WP_145421262.1">
    <property type="nucleotide sequence ID" value="NZ_CP036526.1"/>
</dbReference>
<comment type="cofactor">
    <cofactor evidence="10">
        <name>Zn(2+)</name>
        <dbReference type="ChEBI" id="CHEBI:29105"/>
    </cofactor>
    <text evidence="10">Binds 1 zinc ion per subunit.</text>
</comment>
<keyword evidence="6 10" id="KW-0862">Zinc</keyword>
<feature type="domain" description="Peptidase M48" evidence="11">
    <location>
        <begin position="64"/>
        <end position="247"/>
    </location>
</feature>
<protein>
    <submittedName>
        <fullName evidence="12">Heat shock protein HtpX</fullName>
    </submittedName>
</protein>
<evidence type="ECO:0000256" key="3">
    <source>
        <dbReference type="ARBA" id="ARBA00022692"/>
    </source>
</evidence>
<keyword evidence="7" id="KW-1133">Transmembrane helix</keyword>
<accession>A0A517P2H8</accession>
<dbReference type="PANTHER" id="PTHR43221">
    <property type="entry name" value="PROTEASE HTPX"/>
    <property type="match status" value="1"/>
</dbReference>
<keyword evidence="5 10" id="KW-0378">Hydrolase</keyword>
<dbReference type="AlphaFoldDB" id="A0A517P2H8"/>
<evidence type="ECO:0000259" key="11">
    <source>
        <dbReference type="Pfam" id="PF01435"/>
    </source>
</evidence>
<gene>
    <name evidence="12" type="ORF">K239x_55680</name>
</gene>
<organism evidence="12 13">
    <name type="scientific">Stieleria marina</name>
    <dbReference type="NCBI Taxonomy" id="1930275"/>
    <lineage>
        <taxon>Bacteria</taxon>
        <taxon>Pseudomonadati</taxon>
        <taxon>Planctomycetota</taxon>
        <taxon>Planctomycetia</taxon>
        <taxon>Pirellulales</taxon>
        <taxon>Pirellulaceae</taxon>
        <taxon>Stieleria</taxon>
    </lineage>
</organism>
<dbReference type="Pfam" id="PF01435">
    <property type="entry name" value="Peptidase_M48"/>
    <property type="match status" value="1"/>
</dbReference>
<keyword evidence="2 10" id="KW-0645">Protease</keyword>
<evidence type="ECO:0000256" key="4">
    <source>
        <dbReference type="ARBA" id="ARBA00022723"/>
    </source>
</evidence>
<dbReference type="InterPro" id="IPR050083">
    <property type="entry name" value="HtpX_protease"/>
</dbReference>
<keyword evidence="13" id="KW-1185">Reference proteome</keyword>
<evidence type="ECO:0000256" key="10">
    <source>
        <dbReference type="RuleBase" id="RU003983"/>
    </source>
</evidence>
<dbReference type="EMBL" id="CP036526">
    <property type="protein sequence ID" value="QDT13548.1"/>
    <property type="molecule type" value="Genomic_DNA"/>
</dbReference>
<keyword evidence="3" id="KW-0812">Transmembrane</keyword>
<dbReference type="PANTHER" id="PTHR43221:SF2">
    <property type="entry name" value="PROTEASE HTPX HOMOLOG"/>
    <property type="match status" value="1"/>
</dbReference>
<evidence type="ECO:0000313" key="13">
    <source>
        <dbReference type="Proteomes" id="UP000319817"/>
    </source>
</evidence>
<keyword evidence="9" id="KW-0472">Membrane</keyword>
<comment type="similarity">
    <text evidence="10">Belongs to the peptidase M48 family.</text>
</comment>
<keyword evidence="1" id="KW-1003">Cell membrane</keyword>
<dbReference type="OrthoDB" id="271491at2"/>
<evidence type="ECO:0000256" key="6">
    <source>
        <dbReference type="ARBA" id="ARBA00022833"/>
    </source>
</evidence>
<evidence type="ECO:0000256" key="2">
    <source>
        <dbReference type="ARBA" id="ARBA00022670"/>
    </source>
</evidence>
<evidence type="ECO:0000256" key="1">
    <source>
        <dbReference type="ARBA" id="ARBA00022475"/>
    </source>
</evidence>
<keyword evidence="12" id="KW-0346">Stress response</keyword>
<dbReference type="Gene3D" id="3.30.2010.10">
    <property type="entry name" value="Metalloproteases ('zincins'), catalytic domain"/>
    <property type="match status" value="1"/>
</dbReference>
<reference evidence="12 13" key="1">
    <citation type="submission" date="2019-02" db="EMBL/GenBank/DDBJ databases">
        <title>Deep-cultivation of Planctomycetes and their phenomic and genomic characterization uncovers novel biology.</title>
        <authorList>
            <person name="Wiegand S."/>
            <person name="Jogler M."/>
            <person name="Boedeker C."/>
            <person name="Pinto D."/>
            <person name="Vollmers J."/>
            <person name="Rivas-Marin E."/>
            <person name="Kohn T."/>
            <person name="Peeters S.H."/>
            <person name="Heuer A."/>
            <person name="Rast P."/>
            <person name="Oberbeckmann S."/>
            <person name="Bunk B."/>
            <person name="Jeske O."/>
            <person name="Meyerdierks A."/>
            <person name="Storesund J.E."/>
            <person name="Kallscheuer N."/>
            <person name="Luecker S."/>
            <person name="Lage O.M."/>
            <person name="Pohl T."/>
            <person name="Merkel B.J."/>
            <person name="Hornburger P."/>
            <person name="Mueller R.-W."/>
            <person name="Bruemmer F."/>
            <person name="Labrenz M."/>
            <person name="Spormann A.M."/>
            <person name="Op den Camp H."/>
            <person name="Overmann J."/>
            <person name="Amann R."/>
            <person name="Jetten M.S.M."/>
            <person name="Mascher T."/>
            <person name="Medema M.H."/>
            <person name="Devos D.P."/>
            <person name="Kaster A.-K."/>
            <person name="Ovreas L."/>
            <person name="Rohde M."/>
            <person name="Galperin M.Y."/>
            <person name="Jogler C."/>
        </authorList>
    </citation>
    <scope>NUCLEOTIDE SEQUENCE [LARGE SCALE GENOMIC DNA]</scope>
    <source>
        <strain evidence="12 13">K23_9</strain>
    </source>
</reference>
<dbReference type="GO" id="GO:0006508">
    <property type="term" value="P:proteolysis"/>
    <property type="evidence" value="ECO:0007669"/>
    <property type="project" value="UniProtKB-KW"/>
</dbReference>
<dbReference type="GO" id="GO:0046872">
    <property type="term" value="F:metal ion binding"/>
    <property type="evidence" value="ECO:0007669"/>
    <property type="project" value="UniProtKB-KW"/>
</dbReference>
<proteinExistence type="inferred from homology"/>
<sequence length="419" mass="45776">MNASPSTTDLADSVPPYLDQIADLLRGLMPKAWKWAASDELAAADAEANRLDLLRSSIRLDRQKHAEIYSAADATAAAIGLADANITLYQGQNPAEWNATAVALGKTTHLVLHGPLAEKLGRIELTAVLAHEMGHVLLRQLQEGKYATAHRLLESLASDPSAAVSHLESARLAKLYAEIFCDRVACHIVDDANVVISALLKIGTQSNEVDSESYFDQADEIFAADSNASQQNTHPEMHIRARAIQAWATDNAVGDGDTQTSADKSIAEMIQGSPQLDRLDLIAQSSLTSLTRRIVDAFFRHRWLRTDAALSHAKLFFENYQPTSVSNEQLHALADEIKTCTPSIKQYASYLLLDFATSDRNCENLPLAVALDLAERFSLSDTITDLAKKELRLRVKQIRDLNKKKADLIAAADQGDLGA</sequence>
<keyword evidence="4" id="KW-0479">Metal-binding</keyword>
<evidence type="ECO:0000256" key="9">
    <source>
        <dbReference type="ARBA" id="ARBA00023136"/>
    </source>
</evidence>
<dbReference type="InterPro" id="IPR001915">
    <property type="entry name" value="Peptidase_M48"/>
</dbReference>
<dbReference type="GO" id="GO:0004222">
    <property type="term" value="F:metalloendopeptidase activity"/>
    <property type="evidence" value="ECO:0007669"/>
    <property type="project" value="InterPro"/>
</dbReference>
<evidence type="ECO:0000313" key="12">
    <source>
        <dbReference type="EMBL" id="QDT13548.1"/>
    </source>
</evidence>
<keyword evidence="8 10" id="KW-0482">Metalloprotease</keyword>
<evidence type="ECO:0000256" key="8">
    <source>
        <dbReference type="ARBA" id="ARBA00023049"/>
    </source>
</evidence>
<name>A0A517P2H8_9BACT</name>
<evidence type="ECO:0000256" key="7">
    <source>
        <dbReference type="ARBA" id="ARBA00022989"/>
    </source>
</evidence>
<dbReference type="Proteomes" id="UP000319817">
    <property type="component" value="Chromosome"/>
</dbReference>
<evidence type="ECO:0000256" key="5">
    <source>
        <dbReference type="ARBA" id="ARBA00022801"/>
    </source>
</evidence>